<dbReference type="PhylomeDB" id="Q54JG5"/>
<dbReference type="PANTHER" id="PTHR31040">
    <property type="entry name" value="NURIM"/>
    <property type="match status" value="1"/>
</dbReference>
<dbReference type="PANTHER" id="PTHR31040:SF1">
    <property type="entry name" value="NURIM"/>
    <property type="match status" value="1"/>
</dbReference>
<dbReference type="InterPro" id="IPR033580">
    <property type="entry name" value="Nurim-like"/>
</dbReference>
<keyword evidence="5 8" id="KW-0472">Membrane</keyword>
<dbReference type="dictyBase" id="DDB_G0288111"/>
<dbReference type="PRO" id="PR:Q54JG5"/>
<feature type="transmembrane region" description="Helical" evidence="8">
    <location>
        <begin position="71"/>
        <end position="89"/>
    </location>
</feature>
<dbReference type="TCDB" id="1.I.1.1.5">
    <property type="family name" value="the nuclear pore complex (npc) family"/>
</dbReference>
<sequence length="238" mass="28112">MEPNKLLKISLATIFTLVTWLTLYHLLQLLTFSTKSDINNNNQNNNNQNNNNNVTINLFTGVPTFDQIKDIFFNSVLISVFIFQHSFMASSGYKSFISSSNFFRPLQRSMYNFFTSLTIEFMISNWQSVNSFIIWDLSKYESNLSTLKTIFLIIILFEFFLFLNFFEFFGISQVWSHCIKNKEYELPIEEKNRLYSIMRHPNTVSLLIIIWFSPIRMTLDLFTVCTFFTFYLLCGNSK</sequence>
<evidence type="ECO:0000256" key="2">
    <source>
        <dbReference type="ARBA" id="ARBA00010631"/>
    </source>
</evidence>
<evidence type="ECO:0000256" key="6">
    <source>
        <dbReference type="ARBA" id="ARBA00031700"/>
    </source>
</evidence>
<feature type="transmembrane region" description="Helical" evidence="8">
    <location>
        <begin position="206"/>
        <end position="233"/>
    </location>
</feature>
<evidence type="ECO:0000313" key="10">
    <source>
        <dbReference type="Proteomes" id="UP000002195"/>
    </source>
</evidence>
<dbReference type="PaxDb" id="44689-DDB0219303"/>
<keyword evidence="3 8" id="KW-0812">Transmembrane</keyword>
<dbReference type="FunCoup" id="Q54JG5">
    <property type="interactions" value="23"/>
</dbReference>
<comment type="subcellular location">
    <subcellularLocation>
        <location evidence="1">Membrane</location>
        <topology evidence="1">Multi-pass membrane protein</topology>
    </subcellularLocation>
</comment>
<comment type="caution">
    <text evidence="9">The sequence shown here is derived from an EMBL/GenBank/DDBJ whole genome shotgun (WGS) entry which is preliminary data.</text>
</comment>
<dbReference type="eggNOG" id="ENOG502RS62">
    <property type="taxonomic scope" value="Eukaryota"/>
</dbReference>
<evidence type="ECO:0000313" key="9">
    <source>
        <dbReference type="EMBL" id="EAL63400.1"/>
    </source>
</evidence>
<dbReference type="OMA" id="NAHTWIF"/>
<evidence type="ECO:0000256" key="5">
    <source>
        <dbReference type="ARBA" id="ARBA00023136"/>
    </source>
</evidence>
<dbReference type="GeneID" id="8626441"/>
<gene>
    <name evidence="9" type="ORF">DDB_G0288111</name>
</gene>
<comment type="similarity">
    <text evidence="2">Belongs to the nurim family.</text>
</comment>
<name>Q54JG5_DICDI</name>
<dbReference type="InParanoid" id="Q54JG5"/>
<dbReference type="GO" id="GO:0031965">
    <property type="term" value="C:nuclear membrane"/>
    <property type="evidence" value="ECO:0000318"/>
    <property type="project" value="GO_Central"/>
</dbReference>
<dbReference type="HOGENOM" id="CLU_1167693_0_0_1"/>
<accession>Q54JG5</accession>
<keyword evidence="10" id="KW-1185">Reference proteome</keyword>
<feature type="transmembrane region" description="Helical" evidence="8">
    <location>
        <begin position="149"/>
        <end position="171"/>
    </location>
</feature>
<dbReference type="Proteomes" id="UP000002195">
    <property type="component" value="Unassembled WGS sequence"/>
</dbReference>
<evidence type="ECO:0000256" key="1">
    <source>
        <dbReference type="ARBA" id="ARBA00004141"/>
    </source>
</evidence>
<dbReference type="AlphaFoldDB" id="Q54JG5"/>
<evidence type="ECO:0000256" key="4">
    <source>
        <dbReference type="ARBA" id="ARBA00022989"/>
    </source>
</evidence>
<proteinExistence type="inferred from homology"/>
<dbReference type="RefSeq" id="XP_636885.1">
    <property type="nucleotide sequence ID" value="XM_631793.1"/>
</dbReference>
<organism evidence="9 10">
    <name type="scientific">Dictyostelium discoideum</name>
    <name type="common">Social amoeba</name>
    <dbReference type="NCBI Taxonomy" id="44689"/>
    <lineage>
        <taxon>Eukaryota</taxon>
        <taxon>Amoebozoa</taxon>
        <taxon>Evosea</taxon>
        <taxon>Eumycetozoa</taxon>
        <taxon>Dictyostelia</taxon>
        <taxon>Dictyosteliales</taxon>
        <taxon>Dictyosteliaceae</taxon>
        <taxon>Dictyostelium</taxon>
    </lineage>
</organism>
<dbReference type="EMBL" id="AAFI02000109">
    <property type="protein sequence ID" value="EAL63400.1"/>
    <property type="molecule type" value="Genomic_DNA"/>
</dbReference>
<protein>
    <recommendedName>
        <fullName evidence="7">Nuclear envelope membrane protein</fullName>
    </recommendedName>
    <alternativeName>
        <fullName evidence="6">Nuclear rim protein</fullName>
    </alternativeName>
</protein>
<feature type="transmembrane region" description="Helical" evidence="8">
    <location>
        <begin position="7"/>
        <end position="27"/>
    </location>
</feature>
<evidence type="ECO:0000256" key="8">
    <source>
        <dbReference type="SAM" id="Phobius"/>
    </source>
</evidence>
<evidence type="ECO:0000256" key="7">
    <source>
        <dbReference type="ARBA" id="ARBA00032957"/>
    </source>
</evidence>
<feature type="transmembrane region" description="Helical" evidence="8">
    <location>
        <begin position="110"/>
        <end position="129"/>
    </location>
</feature>
<keyword evidence="4 8" id="KW-1133">Transmembrane helix</keyword>
<evidence type="ECO:0000256" key="3">
    <source>
        <dbReference type="ARBA" id="ARBA00022692"/>
    </source>
</evidence>
<dbReference type="KEGG" id="ddi:DDB_G0288111"/>
<dbReference type="VEuPathDB" id="AmoebaDB:DDB_G0288111"/>
<reference evidence="9 10" key="1">
    <citation type="journal article" date="2005" name="Nature">
        <title>The genome of the social amoeba Dictyostelium discoideum.</title>
        <authorList>
            <consortium name="The Dictyostelium discoideum Sequencing Consortium"/>
            <person name="Eichinger L."/>
            <person name="Pachebat J.A."/>
            <person name="Glockner G."/>
            <person name="Rajandream M.A."/>
            <person name="Sucgang R."/>
            <person name="Berriman M."/>
            <person name="Song J."/>
            <person name="Olsen R."/>
            <person name="Szafranski K."/>
            <person name="Xu Q."/>
            <person name="Tunggal B."/>
            <person name="Kummerfeld S."/>
            <person name="Madera M."/>
            <person name="Konfortov B.A."/>
            <person name="Rivero F."/>
            <person name="Bankier A.T."/>
            <person name="Lehmann R."/>
            <person name="Hamlin N."/>
            <person name="Davies R."/>
            <person name="Gaudet P."/>
            <person name="Fey P."/>
            <person name="Pilcher K."/>
            <person name="Chen G."/>
            <person name="Saunders D."/>
            <person name="Sodergren E."/>
            <person name="Davis P."/>
            <person name="Kerhornou A."/>
            <person name="Nie X."/>
            <person name="Hall N."/>
            <person name="Anjard C."/>
            <person name="Hemphill L."/>
            <person name="Bason N."/>
            <person name="Farbrother P."/>
            <person name="Desany B."/>
            <person name="Just E."/>
            <person name="Morio T."/>
            <person name="Rost R."/>
            <person name="Churcher C."/>
            <person name="Cooper J."/>
            <person name="Haydock S."/>
            <person name="van Driessche N."/>
            <person name="Cronin A."/>
            <person name="Goodhead I."/>
            <person name="Muzny D."/>
            <person name="Mourier T."/>
            <person name="Pain A."/>
            <person name="Lu M."/>
            <person name="Harper D."/>
            <person name="Lindsay R."/>
            <person name="Hauser H."/>
            <person name="James K."/>
            <person name="Quiles M."/>
            <person name="Madan Babu M."/>
            <person name="Saito T."/>
            <person name="Buchrieser C."/>
            <person name="Wardroper A."/>
            <person name="Felder M."/>
            <person name="Thangavelu M."/>
            <person name="Johnson D."/>
            <person name="Knights A."/>
            <person name="Loulseged H."/>
            <person name="Mungall K."/>
            <person name="Oliver K."/>
            <person name="Price C."/>
            <person name="Quail M.A."/>
            <person name="Urushihara H."/>
            <person name="Hernandez J."/>
            <person name="Rabbinowitsch E."/>
            <person name="Steffen D."/>
            <person name="Sanders M."/>
            <person name="Ma J."/>
            <person name="Kohara Y."/>
            <person name="Sharp S."/>
            <person name="Simmonds M."/>
            <person name="Spiegler S."/>
            <person name="Tivey A."/>
            <person name="Sugano S."/>
            <person name="White B."/>
            <person name="Walker D."/>
            <person name="Woodward J."/>
            <person name="Winckler T."/>
            <person name="Tanaka Y."/>
            <person name="Shaulsky G."/>
            <person name="Schleicher M."/>
            <person name="Weinstock G."/>
            <person name="Rosenthal A."/>
            <person name="Cox E.C."/>
            <person name="Chisholm R.L."/>
            <person name="Gibbs R."/>
            <person name="Loomis W.F."/>
            <person name="Platzer M."/>
            <person name="Kay R.R."/>
            <person name="Williams J."/>
            <person name="Dear P.H."/>
            <person name="Noegel A.A."/>
            <person name="Barrell B."/>
            <person name="Kuspa A."/>
        </authorList>
    </citation>
    <scope>NUCLEOTIDE SEQUENCE [LARGE SCALE GENOMIC DNA]</scope>
    <source>
        <strain evidence="9 10">AX4</strain>
    </source>
</reference>